<evidence type="ECO:0000256" key="1">
    <source>
        <dbReference type="PROSITE-ProRule" id="PRU00339"/>
    </source>
</evidence>
<gene>
    <name evidence="2" type="ORF">Poly59_17020</name>
</gene>
<dbReference type="RefSeq" id="WP_146533598.1">
    <property type="nucleotide sequence ID" value="NZ_SJPX01000002.1"/>
</dbReference>
<name>A0A5C6F4G6_9BACT</name>
<dbReference type="PROSITE" id="PS50005">
    <property type="entry name" value="TPR"/>
    <property type="match status" value="1"/>
</dbReference>
<keyword evidence="1" id="KW-0802">TPR repeat</keyword>
<dbReference type="OrthoDB" id="225691at2"/>
<organism evidence="2 3">
    <name type="scientific">Rubripirellula reticaptiva</name>
    <dbReference type="NCBI Taxonomy" id="2528013"/>
    <lineage>
        <taxon>Bacteria</taxon>
        <taxon>Pseudomonadati</taxon>
        <taxon>Planctomycetota</taxon>
        <taxon>Planctomycetia</taxon>
        <taxon>Pirellulales</taxon>
        <taxon>Pirellulaceae</taxon>
        <taxon>Rubripirellula</taxon>
    </lineage>
</organism>
<dbReference type="Gene3D" id="1.25.40.10">
    <property type="entry name" value="Tetratricopeptide repeat domain"/>
    <property type="match status" value="2"/>
</dbReference>
<dbReference type="InterPro" id="IPR019734">
    <property type="entry name" value="TPR_rpt"/>
</dbReference>
<evidence type="ECO:0000313" key="3">
    <source>
        <dbReference type="Proteomes" id="UP000317977"/>
    </source>
</evidence>
<dbReference type="SMART" id="SM00028">
    <property type="entry name" value="TPR"/>
    <property type="match status" value="3"/>
</dbReference>
<accession>A0A5C6F4G6</accession>
<dbReference type="Proteomes" id="UP000317977">
    <property type="component" value="Unassembled WGS sequence"/>
</dbReference>
<keyword evidence="3" id="KW-1185">Reference proteome</keyword>
<sequence length="631" mass="67198">MDRHSETWVTGMKSVTNTLKQPAMIALGLFFAVFLAVLVHAADPMGEIARIDAAIASGDLSAAAQTARTLDSATDPSVDLTMVLARLGRGFQKSGDLESATEFYARAVFASEQPAAGSIPPEKVIFVRLAAASAMARSGKYSDALPLLTEITKTPSAATPAQVQSAVTIGLQIGGTALEAGNATTAAEAYAIAASAADEKQKPVAMLGAAWAMAVSQTDPMAAAKRLALFVRDYPNHSDAARATRACAECLRQANRPDDSAAMIADLLTRWPESESATEVVRSYSQLASDLVPPSVRIWIMARAKANDLKKLDLKTVTMGMAIASEAGQQDAWMNLASHLASIDQTGKGVSDLLALLIEQDKPDAAERLAASLISPAADETVSTAAREAACRWAGRTQRWSMLSLASESELDKIETPSSTRSVTVEKLFAESLMQTGQVEQAAQWWNHLVDGRQASDFATLLRCAEAETSVGKDANLAGQRIALARSAAGGDAFNETLVDLLAAELAVRKTRFEEARALLESVVRAVEVDATLRGRAQWLIGETHYLQAQFTEAIEAYRRVEGIDPGGVWVSASLVQAGKSFEQLGRTREATVCYGSLIGRFADSPHAQVARQRMASIDPANPSSHSPIRR</sequence>
<proteinExistence type="predicted"/>
<dbReference type="SUPFAM" id="SSF48452">
    <property type="entry name" value="TPR-like"/>
    <property type="match status" value="1"/>
</dbReference>
<dbReference type="Pfam" id="PF13432">
    <property type="entry name" value="TPR_16"/>
    <property type="match status" value="2"/>
</dbReference>
<evidence type="ECO:0000313" key="2">
    <source>
        <dbReference type="EMBL" id="TWU55404.1"/>
    </source>
</evidence>
<protein>
    <submittedName>
        <fullName evidence="2">Tetratricopeptide repeat protein</fullName>
    </submittedName>
</protein>
<feature type="repeat" description="TPR" evidence="1">
    <location>
        <begin position="535"/>
        <end position="568"/>
    </location>
</feature>
<comment type="caution">
    <text evidence="2">The sequence shown here is derived from an EMBL/GenBank/DDBJ whole genome shotgun (WGS) entry which is preliminary data.</text>
</comment>
<dbReference type="AlphaFoldDB" id="A0A5C6F4G6"/>
<dbReference type="EMBL" id="SJPX01000002">
    <property type="protein sequence ID" value="TWU55404.1"/>
    <property type="molecule type" value="Genomic_DNA"/>
</dbReference>
<dbReference type="InterPro" id="IPR011990">
    <property type="entry name" value="TPR-like_helical_dom_sf"/>
</dbReference>
<reference evidence="2 3" key="1">
    <citation type="submission" date="2019-02" db="EMBL/GenBank/DDBJ databases">
        <title>Deep-cultivation of Planctomycetes and their phenomic and genomic characterization uncovers novel biology.</title>
        <authorList>
            <person name="Wiegand S."/>
            <person name="Jogler M."/>
            <person name="Boedeker C."/>
            <person name="Pinto D."/>
            <person name="Vollmers J."/>
            <person name="Rivas-Marin E."/>
            <person name="Kohn T."/>
            <person name="Peeters S.H."/>
            <person name="Heuer A."/>
            <person name="Rast P."/>
            <person name="Oberbeckmann S."/>
            <person name="Bunk B."/>
            <person name="Jeske O."/>
            <person name="Meyerdierks A."/>
            <person name="Storesund J.E."/>
            <person name="Kallscheuer N."/>
            <person name="Luecker S."/>
            <person name="Lage O.M."/>
            <person name="Pohl T."/>
            <person name="Merkel B.J."/>
            <person name="Hornburger P."/>
            <person name="Mueller R.-W."/>
            <person name="Bruemmer F."/>
            <person name="Labrenz M."/>
            <person name="Spormann A.M."/>
            <person name="Op Den Camp H."/>
            <person name="Overmann J."/>
            <person name="Amann R."/>
            <person name="Jetten M.S.M."/>
            <person name="Mascher T."/>
            <person name="Medema M.H."/>
            <person name="Devos D.P."/>
            <person name="Kaster A.-K."/>
            <person name="Ovreas L."/>
            <person name="Rohde M."/>
            <person name="Galperin M.Y."/>
            <person name="Jogler C."/>
        </authorList>
    </citation>
    <scope>NUCLEOTIDE SEQUENCE [LARGE SCALE GENOMIC DNA]</scope>
    <source>
        <strain evidence="2 3">Poly59</strain>
    </source>
</reference>